<keyword evidence="3" id="KW-1185">Reference proteome</keyword>
<dbReference type="Pfam" id="PF19502">
    <property type="entry name" value="DUF6036"/>
    <property type="match status" value="1"/>
</dbReference>
<reference evidence="2" key="1">
    <citation type="submission" date="2022-12" db="EMBL/GenBank/DDBJ databases">
        <title>Reference genome sequencing for broad-spectrum identification of bacterial and archaeal isolates by mass spectrometry.</title>
        <authorList>
            <person name="Sekiguchi Y."/>
            <person name="Tourlousse D.M."/>
        </authorList>
    </citation>
    <scope>NUCLEOTIDE SEQUENCE</scope>
    <source>
        <strain evidence="2">14</strain>
    </source>
</reference>
<evidence type="ECO:0000313" key="2">
    <source>
        <dbReference type="EMBL" id="GLI26472.1"/>
    </source>
</evidence>
<evidence type="ECO:0000259" key="1">
    <source>
        <dbReference type="Pfam" id="PF19502"/>
    </source>
</evidence>
<comment type="caution">
    <text evidence="2">The sequence shown here is derived from an EMBL/GenBank/DDBJ whole genome shotgun (WGS) entry which is preliminary data.</text>
</comment>
<gene>
    <name evidence="2" type="ORF">ARHIZOSPH14_07140</name>
</gene>
<sequence>MNRAELVEAIVAATEIIQQDTVLVIGSQSILGSFDESVLPEAATRSIEVDIAPLADDAAETIATILDGRAGEWSPFHDAHGFYIQGVGRNTAVLPAGWRDRLVPVRPPGAPGSTGLCLDPVDLCVAKLVAARPKDHEFVSALIEAGLIEPRAVAERAELLPRGQVQVDGAEITDETVGRIVRWVRSFESR</sequence>
<name>A0A9W6CU76_9MICO</name>
<accession>A0A9W6CU76</accession>
<evidence type="ECO:0000313" key="3">
    <source>
        <dbReference type="Proteomes" id="UP001144396"/>
    </source>
</evidence>
<protein>
    <recommendedName>
        <fullName evidence="1">DUF6036 domain-containing protein</fullName>
    </recommendedName>
</protein>
<dbReference type="AlphaFoldDB" id="A0A9W6CU76"/>
<dbReference type="InterPro" id="IPR045792">
    <property type="entry name" value="DUF6036"/>
</dbReference>
<dbReference type="Proteomes" id="UP001144396">
    <property type="component" value="Unassembled WGS sequence"/>
</dbReference>
<organism evidence="2 3">
    <name type="scientific">Agromyces rhizosphaerae</name>
    <dbReference type="NCBI Taxonomy" id="88374"/>
    <lineage>
        <taxon>Bacteria</taxon>
        <taxon>Bacillati</taxon>
        <taxon>Actinomycetota</taxon>
        <taxon>Actinomycetes</taxon>
        <taxon>Micrococcales</taxon>
        <taxon>Microbacteriaceae</taxon>
        <taxon>Agromyces</taxon>
    </lineage>
</organism>
<dbReference type="EMBL" id="BSDP01000001">
    <property type="protein sequence ID" value="GLI26472.1"/>
    <property type="molecule type" value="Genomic_DNA"/>
</dbReference>
<proteinExistence type="predicted"/>
<feature type="domain" description="DUF6036" evidence="1">
    <location>
        <begin position="11"/>
        <end position="141"/>
    </location>
</feature>
<dbReference type="RefSeq" id="WP_281882472.1">
    <property type="nucleotide sequence ID" value="NZ_BSDP01000001.1"/>
</dbReference>